<evidence type="ECO:0000256" key="3">
    <source>
        <dbReference type="ARBA" id="ARBA00022840"/>
    </source>
</evidence>
<dbReference type="Proteomes" id="UP000789375">
    <property type="component" value="Unassembled WGS sequence"/>
</dbReference>
<evidence type="ECO:0000256" key="2">
    <source>
        <dbReference type="ARBA" id="ARBA00022741"/>
    </source>
</evidence>
<dbReference type="InterPro" id="IPR013126">
    <property type="entry name" value="Hsp_70_fam"/>
</dbReference>
<accession>A0A9N9EKD5</accession>
<dbReference type="Pfam" id="PF00012">
    <property type="entry name" value="HSP70"/>
    <property type="match status" value="1"/>
</dbReference>
<name>A0A9N9EKD5_FUNMO</name>
<organism evidence="4 5">
    <name type="scientific">Funneliformis mosseae</name>
    <name type="common">Endomycorrhizal fungus</name>
    <name type="synonym">Glomus mosseae</name>
    <dbReference type="NCBI Taxonomy" id="27381"/>
    <lineage>
        <taxon>Eukaryota</taxon>
        <taxon>Fungi</taxon>
        <taxon>Fungi incertae sedis</taxon>
        <taxon>Mucoromycota</taxon>
        <taxon>Glomeromycotina</taxon>
        <taxon>Glomeromycetes</taxon>
        <taxon>Glomerales</taxon>
        <taxon>Glomeraceae</taxon>
        <taxon>Funneliformis</taxon>
    </lineage>
</organism>
<keyword evidence="3" id="KW-0067">ATP-binding</keyword>
<dbReference type="EMBL" id="CAJVPP010006730">
    <property type="protein sequence ID" value="CAG8681236.1"/>
    <property type="molecule type" value="Genomic_DNA"/>
</dbReference>
<keyword evidence="2" id="KW-0547">Nucleotide-binding</keyword>
<sequence>MMFPNFSGVIDAELHFGANRWISCNKETEFLVPIRLRMKKMTFLKGYNFVKTVVKDNKEHSECPGYLSDCGNFILTNQYIFLCLELRNLRIVNGNMPGLGLLRIINETTAAAIAYGLDKKSCGIKFSFQLEK</sequence>
<evidence type="ECO:0000256" key="1">
    <source>
        <dbReference type="ARBA" id="ARBA00007381"/>
    </source>
</evidence>
<reference evidence="4" key="1">
    <citation type="submission" date="2021-06" db="EMBL/GenBank/DDBJ databases">
        <authorList>
            <person name="Kallberg Y."/>
            <person name="Tangrot J."/>
            <person name="Rosling A."/>
        </authorList>
    </citation>
    <scope>NUCLEOTIDE SEQUENCE</scope>
    <source>
        <strain evidence="4">87-6 pot B 2015</strain>
    </source>
</reference>
<evidence type="ECO:0000313" key="5">
    <source>
        <dbReference type="Proteomes" id="UP000789375"/>
    </source>
</evidence>
<comment type="similarity">
    <text evidence="1">Belongs to the heat shock protein 70 family.</text>
</comment>
<dbReference type="GO" id="GO:0140662">
    <property type="term" value="F:ATP-dependent protein folding chaperone"/>
    <property type="evidence" value="ECO:0007669"/>
    <property type="project" value="InterPro"/>
</dbReference>
<dbReference type="FunFam" id="3.30.420.40:FF:000028">
    <property type="entry name" value="heat shock 70 kDa protein-like"/>
    <property type="match status" value="1"/>
</dbReference>
<evidence type="ECO:0000313" key="4">
    <source>
        <dbReference type="EMBL" id="CAG8681236.1"/>
    </source>
</evidence>
<proteinExistence type="inferred from homology"/>
<gene>
    <name evidence="4" type="ORF">FMOSSE_LOCUS12899</name>
</gene>
<keyword evidence="5" id="KW-1185">Reference proteome</keyword>
<protein>
    <submittedName>
        <fullName evidence="4">16133_t:CDS:1</fullName>
    </submittedName>
</protein>
<comment type="caution">
    <text evidence="4">The sequence shown here is derived from an EMBL/GenBank/DDBJ whole genome shotgun (WGS) entry which is preliminary data.</text>
</comment>
<dbReference type="AlphaFoldDB" id="A0A9N9EKD5"/>
<dbReference type="GO" id="GO:0005524">
    <property type="term" value="F:ATP binding"/>
    <property type="evidence" value="ECO:0007669"/>
    <property type="project" value="UniProtKB-KW"/>
</dbReference>
<dbReference type="Gene3D" id="3.30.420.40">
    <property type="match status" value="1"/>
</dbReference>